<dbReference type="GO" id="GO:0032259">
    <property type="term" value="P:methylation"/>
    <property type="evidence" value="ECO:0007669"/>
    <property type="project" value="UniProtKB-KW"/>
</dbReference>
<dbReference type="AlphaFoldDB" id="D0N6J4"/>
<dbReference type="GO" id="GO:0005739">
    <property type="term" value="C:mitochondrion"/>
    <property type="evidence" value="ECO:0007669"/>
    <property type="project" value="UniProtKB-SubCell"/>
</dbReference>
<name>D0N6J4_PHYIT</name>
<dbReference type="GeneID" id="9472310"/>
<dbReference type="PANTHER" id="PTHR12049">
    <property type="entry name" value="PROTEIN ARGININE METHYLTRANSFERASE NDUFAF7, MITOCHONDRIAL"/>
    <property type="match status" value="1"/>
</dbReference>
<dbReference type="KEGG" id="pif:PITG_06165"/>
<dbReference type="EMBL" id="DS028126">
    <property type="protein sequence ID" value="EEY70685.1"/>
    <property type="molecule type" value="Genomic_DNA"/>
</dbReference>
<dbReference type="InterPro" id="IPR038375">
    <property type="entry name" value="NDUFAF7_sf"/>
</dbReference>
<accession>D0N6J4</accession>
<evidence type="ECO:0000313" key="9">
    <source>
        <dbReference type="Proteomes" id="UP000006643"/>
    </source>
</evidence>
<evidence type="ECO:0000256" key="5">
    <source>
        <dbReference type="ARBA" id="ARBA00023128"/>
    </source>
</evidence>
<dbReference type="STRING" id="403677.D0N6J4"/>
<dbReference type="InterPro" id="IPR003788">
    <property type="entry name" value="NDUFAF7"/>
</dbReference>
<evidence type="ECO:0000256" key="2">
    <source>
        <dbReference type="ARBA" id="ARBA00005891"/>
    </source>
</evidence>
<proteinExistence type="inferred from homology"/>
<evidence type="ECO:0000313" key="8">
    <source>
        <dbReference type="EMBL" id="EEY70685.1"/>
    </source>
</evidence>
<keyword evidence="9" id="KW-1185">Reference proteome</keyword>
<dbReference type="HOGENOM" id="CLU_028484_0_1_1"/>
<dbReference type="Gene3D" id="3.40.50.12710">
    <property type="match status" value="1"/>
</dbReference>
<dbReference type="Proteomes" id="UP000006643">
    <property type="component" value="Unassembled WGS sequence"/>
</dbReference>
<dbReference type="InParanoid" id="D0N6J4"/>
<comment type="catalytic activity">
    <reaction evidence="6 7">
        <text>L-arginyl-[protein] + 2 S-adenosyl-L-methionine = N(omega),N(omega)'-dimethyl-L-arginyl-[protein] + 2 S-adenosyl-L-homocysteine + 2 H(+)</text>
        <dbReference type="Rhea" id="RHEA:48108"/>
        <dbReference type="Rhea" id="RHEA-COMP:10532"/>
        <dbReference type="Rhea" id="RHEA-COMP:11992"/>
        <dbReference type="ChEBI" id="CHEBI:15378"/>
        <dbReference type="ChEBI" id="CHEBI:29965"/>
        <dbReference type="ChEBI" id="CHEBI:57856"/>
        <dbReference type="ChEBI" id="CHEBI:59789"/>
        <dbReference type="ChEBI" id="CHEBI:88221"/>
        <dbReference type="EC" id="2.1.1.320"/>
    </reaction>
</comment>
<dbReference type="VEuPathDB" id="FungiDB:PITG_06165"/>
<reference evidence="9" key="1">
    <citation type="journal article" date="2009" name="Nature">
        <title>Genome sequence and analysis of the Irish potato famine pathogen Phytophthora infestans.</title>
        <authorList>
            <consortium name="The Broad Institute Genome Sequencing Platform"/>
            <person name="Haas B.J."/>
            <person name="Kamoun S."/>
            <person name="Zody M.C."/>
            <person name="Jiang R.H."/>
            <person name="Handsaker R.E."/>
            <person name="Cano L.M."/>
            <person name="Grabherr M."/>
            <person name="Kodira C.D."/>
            <person name="Raffaele S."/>
            <person name="Torto-Alalibo T."/>
            <person name="Bozkurt T.O."/>
            <person name="Ah-Fong A.M."/>
            <person name="Alvarado L."/>
            <person name="Anderson V.L."/>
            <person name="Armstrong M.R."/>
            <person name="Avrova A."/>
            <person name="Baxter L."/>
            <person name="Beynon J."/>
            <person name="Boevink P.C."/>
            <person name="Bollmann S.R."/>
            <person name="Bos J.I."/>
            <person name="Bulone V."/>
            <person name="Cai G."/>
            <person name="Cakir C."/>
            <person name="Carrington J.C."/>
            <person name="Chawner M."/>
            <person name="Conti L."/>
            <person name="Costanzo S."/>
            <person name="Ewan R."/>
            <person name="Fahlgren N."/>
            <person name="Fischbach M.A."/>
            <person name="Fugelstad J."/>
            <person name="Gilroy E.M."/>
            <person name="Gnerre S."/>
            <person name="Green P.J."/>
            <person name="Grenville-Briggs L.J."/>
            <person name="Griffith J."/>
            <person name="Grunwald N.J."/>
            <person name="Horn K."/>
            <person name="Horner N.R."/>
            <person name="Hu C.H."/>
            <person name="Huitema E."/>
            <person name="Jeong D.H."/>
            <person name="Jones A.M."/>
            <person name="Jones J.D."/>
            <person name="Jones R.W."/>
            <person name="Karlsson E.K."/>
            <person name="Kunjeti S.G."/>
            <person name="Lamour K."/>
            <person name="Liu Z."/>
            <person name="Ma L."/>
            <person name="Maclean D."/>
            <person name="Chibucos M.C."/>
            <person name="McDonald H."/>
            <person name="McWalters J."/>
            <person name="Meijer H.J."/>
            <person name="Morgan W."/>
            <person name="Morris P.F."/>
            <person name="Munro C.A."/>
            <person name="O'Neill K."/>
            <person name="Ospina-Giraldo M."/>
            <person name="Pinzon A."/>
            <person name="Pritchard L."/>
            <person name="Ramsahoye B."/>
            <person name="Ren Q."/>
            <person name="Restrepo S."/>
            <person name="Roy S."/>
            <person name="Sadanandom A."/>
            <person name="Savidor A."/>
            <person name="Schornack S."/>
            <person name="Schwartz D.C."/>
            <person name="Schumann U.D."/>
            <person name="Schwessinger B."/>
            <person name="Seyer L."/>
            <person name="Sharpe T."/>
            <person name="Silvar C."/>
            <person name="Song J."/>
            <person name="Studholme D.J."/>
            <person name="Sykes S."/>
            <person name="Thines M."/>
            <person name="van de Vondervoort P.J."/>
            <person name="Phuntumart V."/>
            <person name="Wawra S."/>
            <person name="Weide R."/>
            <person name="Win J."/>
            <person name="Young C."/>
            <person name="Zhou S."/>
            <person name="Fry W."/>
            <person name="Meyers B.C."/>
            <person name="van West P."/>
            <person name="Ristaino J."/>
            <person name="Govers F."/>
            <person name="Birch P.R."/>
            <person name="Whisson S.C."/>
            <person name="Judelson H.S."/>
            <person name="Nusbaum C."/>
        </authorList>
    </citation>
    <scope>NUCLEOTIDE SEQUENCE [LARGE SCALE GENOMIC DNA]</scope>
    <source>
        <strain evidence="9">T30-4</strain>
    </source>
</reference>
<dbReference type="RefSeq" id="XP_002998339.1">
    <property type="nucleotide sequence ID" value="XM_002998293.1"/>
</dbReference>
<keyword evidence="5 7" id="KW-0496">Mitochondrion</keyword>
<dbReference type="PANTHER" id="PTHR12049:SF5">
    <property type="entry name" value="PROTEIN ARGININE METHYLTRANSFERASE NDUFAF7 HOMOLOG, MITOCHONDRIAL"/>
    <property type="match status" value="1"/>
</dbReference>
<evidence type="ECO:0000256" key="1">
    <source>
        <dbReference type="ARBA" id="ARBA00004173"/>
    </source>
</evidence>
<comment type="subcellular location">
    <subcellularLocation>
        <location evidence="1 7">Mitochondrion</location>
    </subcellularLocation>
</comment>
<evidence type="ECO:0000256" key="4">
    <source>
        <dbReference type="ARBA" id="ARBA00022679"/>
    </source>
</evidence>
<comment type="function">
    <text evidence="7">Arginine methyltransferase involved in the assembly or stability of mitochondrial NADH:ubiquinone oxidoreductase complex (complex I).</text>
</comment>
<dbReference type="GO" id="GO:0035243">
    <property type="term" value="F:protein-arginine omega-N symmetric methyltransferase activity"/>
    <property type="evidence" value="ECO:0007669"/>
    <property type="project" value="UniProtKB-EC"/>
</dbReference>
<keyword evidence="3 7" id="KW-0489">Methyltransferase</keyword>
<protein>
    <recommendedName>
        <fullName evidence="7">Protein arginine methyltransferase NDUFAF7</fullName>
        <ecNumber evidence="7">2.1.1.320</ecNumber>
    </recommendedName>
</protein>
<dbReference type="OrthoDB" id="17415at2759"/>
<evidence type="ECO:0000256" key="7">
    <source>
        <dbReference type="RuleBase" id="RU364114"/>
    </source>
</evidence>
<keyword evidence="4 7" id="KW-0808">Transferase</keyword>
<dbReference type="InterPro" id="IPR029063">
    <property type="entry name" value="SAM-dependent_MTases_sf"/>
</dbReference>
<organism evidence="8 9">
    <name type="scientific">Phytophthora infestans (strain T30-4)</name>
    <name type="common">Potato late blight agent</name>
    <dbReference type="NCBI Taxonomy" id="403677"/>
    <lineage>
        <taxon>Eukaryota</taxon>
        <taxon>Sar</taxon>
        <taxon>Stramenopiles</taxon>
        <taxon>Oomycota</taxon>
        <taxon>Peronosporomycetes</taxon>
        <taxon>Peronosporales</taxon>
        <taxon>Peronosporaceae</taxon>
        <taxon>Phytophthora</taxon>
    </lineage>
</organism>
<dbReference type="SUPFAM" id="SSF53335">
    <property type="entry name" value="S-adenosyl-L-methionine-dependent methyltransferases"/>
    <property type="match status" value="1"/>
</dbReference>
<evidence type="ECO:0000256" key="3">
    <source>
        <dbReference type="ARBA" id="ARBA00022603"/>
    </source>
</evidence>
<dbReference type="eggNOG" id="ENOG502QRKD">
    <property type="taxonomic scope" value="Eukaryota"/>
</dbReference>
<gene>
    <name evidence="8" type="ORF">PITG_06165</name>
</gene>
<evidence type="ECO:0000256" key="6">
    <source>
        <dbReference type="ARBA" id="ARBA00048612"/>
    </source>
</evidence>
<dbReference type="CDD" id="cd02440">
    <property type="entry name" value="AdoMet_MTases"/>
    <property type="match status" value="1"/>
</dbReference>
<dbReference type="EC" id="2.1.1.320" evidence="7"/>
<comment type="similarity">
    <text evidence="2 7">Belongs to the NDUFAF7 family.</text>
</comment>
<sequence length="399" mass="44558">MMPGLYSTRRSALLRPALATRAFSLSSFINAGDTNVVLTREFIYASLYAKEAGYFTTQERNVLHVPTESIDFGNLWGAGEYHNMVAELYKESSEAWLTPVEVFAPYYSQALARYMLNSPFFRQELEIFEIGGGSGSNALHILNYLKEQAPDVYAKTKYTLIEISPVMAERQRNRVAVVHPEQCSVVNQDILTPRRYTRSCQLAVLFPSTRSAGQPASRQGHGTERQVEAMRPVKDMLIRQTLRYFGCELPLRVSYKNNFSLAQRVRRMLGKDAPALNSAFIPTAPNLDENSPAKAIEHPLSSTATSSGALFAGNAPLVASKLTGETKDHDTYLVQGGIADIFFATDFNRLKKAYCSRSSVSVVKSSDFLKEFADVQKTKTITRYNPLLEDYSNTSFILS</sequence>
<dbReference type="Pfam" id="PF02636">
    <property type="entry name" value="Methyltransf_28"/>
    <property type="match status" value="1"/>
</dbReference>